<dbReference type="AlphaFoldDB" id="A0A550CI07"/>
<feature type="region of interest" description="Disordered" evidence="2">
    <location>
        <begin position="152"/>
        <end position="178"/>
    </location>
</feature>
<dbReference type="Pfam" id="PF18759">
    <property type="entry name" value="Plavaka"/>
    <property type="match status" value="1"/>
</dbReference>
<evidence type="ECO:0000259" key="3">
    <source>
        <dbReference type="PROSITE" id="PS50157"/>
    </source>
</evidence>
<dbReference type="PROSITE" id="PS00028">
    <property type="entry name" value="ZINC_FINGER_C2H2_1"/>
    <property type="match status" value="1"/>
</dbReference>
<evidence type="ECO:0000313" key="5">
    <source>
        <dbReference type="Proteomes" id="UP000320762"/>
    </source>
</evidence>
<accession>A0A550CI07</accession>
<feature type="region of interest" description="Disordered" evidence="2">
    <location>
        <begin position="764"/>
        <end position="816"/>
    </location>
</feature>
<reference evidence="4 5" key="1">
    <citation type="journal article" date="2019" name="New Phytol.">
        <title>Comparative genomics reveals unique wood-decay strategies and fruiting body development in the Schizophyllaceae.</title>
        <authorList>
            <person name="Almasi E."/>
            <person name="Sahu N."/>
            <person name="Krizsan K."/>
            <person name="Balint B."/>
            <person name="Kovacs G.M."/>
            <person name="Kiss B."/>
            <person name="Cseklye J."/>
            <person name="Drula E."/>
            <person name="Henrissat B."/>
            <person name="Nagy I."/>
            <person name="Chovatia M."/>
            <person name="Adam C."/>
            <person name="LaButti K."/>
            <person name="Lipzen A."/>
            <person name="Riley R."/>
            <person name="Grigoriev I.V."/>
            <person name="Nagy L.G."/>
        </authorList>
    </citation>
    <scope>NUCLEOTIDE SEQUENCE [LARGE SCALE GENOMIC DNA]</scope>
    <source>
        <strain evidence="4 5">NL-1724</strain>
    </source>
</reference>
<keyword evidence="1" id="KW-0862">Zinc</keyword>
<feature type="compositionally biased region" description="Basic residues" evidence="2">
    <location>
        <begin position="40"/>
        <end position="51"/>
    </location>
</feature>
<evidence type="ECO:0000256" key="2">
    <source>
        <dbReference type="SAM" id="MobiDB-lite"/>
    </source>
</evidence>
<comment type="caution">
    <text evidence="4">The sequence shown here is derived from an EMBL/GenBank/DDBJ whole genome shotgun (WGS) entry which is preliminary data.</text>
</comment>
<evidence type="ECO:0000256" key="1">
    <source>
        <dbReference type="PROSITE-ProRule" id="PRU00042"/>
    </source>
</evidence>
<dbReference type="PROSITE" id="PS50157">
    <property type="entry name" value="ZINC_FINGER_C2H2_2"/>
    <property type="match status" value="1"/>
</dbReference>
<dbReference type="OrthoDB" id="3199698at2759"/>
<keyword evidence="1" id="KW-0863">Zinc-finger</keyword>
<proteinExistence type="predicted"/>
<keyword evidence="5" id="KW-1185">Reference proteome</keyword>
<name>A0A550CI07_9AGAR</name>
<keyword evidence="1" id="KW-0479">Metal-binding</keyword>
<feature type="compositionally biased region" description="Acidic residues" evidence="2">
    <location>
        <begin position="769"/>
        <end position="788"/>
    </location>
</feature>
<organism evidence="4 5">
    <name type="scientific">Schizophyllum amplum</name>
    <dbReference type="NCBI Taxonomy" id="97359"/>
    <lineage>
        <taxon>Eukaryota</taxon>
        <taxon>Fungi</taxon>
        <taxon>Dikarya</taxon>
        <taxon>Basidiomycota</taxon>
        <taxon>Agaricomycotina</taxon>
        <taxon>Agaricomycetes</taxon>
        <taxon>Agaricomycetidae</taxon>
        <taxon>Agaricales</taxon>
        <taxon>Schizophyllaceae</taxon>
        <taxon>Schizophyllum</taxon>
    </lineage>
</organism>
<evidence type="ECO:0000313" key="4">
    <source>
        <dbReference type="EMBL" id="TRM64435.1"/>
    </source>
</evidence>
<dbReference type="SMART" id="SM00355">
    <property type="entry name" value="ZnF_C2H2"/>
    <property type="match status" value="1"/>
</dbReference>
<dbReference type="InterPro" id="IPR041078">
    <property type="entry name" value="Plavaka"/>
</dbReference>
<gene>
    <name evidence="4" type="ORF">BD626DRAFT_430192</name>
</gene>
<dbReference type="InterPro" id="IPR013087">
    <property type="entry name" value="Znf_C2H2_type"/>
</dbReference>
<dbReference type="EMBL" id="VDMD01000007">
    <property type="protein sequence ID" value="TRM64435.1"/>
    <property type="molecule type" value="Genomic_DNA"/>
</dbReference>
<protein>
    <recommendedName>
        <fullName evidence="3">C2H2-type domain-containing protein</fullName>
    </recommendedName>
</protein>
<dbReference type="GO" id="GO:0008270">
    <property type="term" value="F:zinc ion binding"/>
    <property type="evidence" value="ECO:0007669"/>
    <property type="project" value="UniProtKB-KW"/>
</dbReference>
<sequence>MPRKAGSSRARTRKSASARLACHIDGCTRTFPNRSGLTQHLHRSHPQRHRQPQAASPAPEDANRVTHSSVDDLADVAFADLGLGDSDVHPLVGQSEAEEDYNEARTGWVEGGYRKAHQLVDDESEEECRQRWKRGPHRDFHPFMNAIPCDEQGNDLPQGAHPLPQVGSTTASPGDAEDHKWAPYGDKTRFSLAEFLFQKVEMSQPDINELLDLWSADLERAVSEFASSHDCEYDPDQDAPAPPFVHYQDLHETIDATQLADIPWQCMETAFPGDVPADAPTWKCATHTIWYRDPAEVVKNILGNEDFKDEFDFTPYTEYDATGERHLRDFFSGNWAWRQCDTISSDPDTRGSMFVPIILGSDKTTVSVATGNNEYWPVYLSIGNVRNSVRRAHRNAVVPIAFLSIPKSDRKYDNNAEFRLFRQQLFHSSLSAVLQPLKEGMTRPQVVRCCDGHWRRAIYGLGPYIADYPEQVLLSGIVQGWCPRCTALPDDLDGGDAGDRDQTLTDELIKLLDSDCLWREFGINDGIVPFTYDFPRADIHELISMDLLHQLIKGTFKDHLVEWVCEYIRRKHTPKRAKEILDDIDRKIAAAPSFPGLRRFPHGRRFKQWTGDDSKALMKVYIPAIREHVESDVLRCLTAFLDFTYIARRSDLNTRSLIELDDALTRFHKYREVFRRAGVHDTLSLPRQHSMVHYREMIEDFGAPNGLCTSITENRHITAVKKPWRRSSRYKALGQMLLTNTRLDKLNAARSSFVASGLLEPKRRKGYLDEDERGDDGDDTDDDEEGAVDEAAQFQGTVSLPRQPQPGYPSSPDDLAVHIHQNDLPLLIRRFLYDQLHPTRTSSHASLEDLPPAPHHLDVFHSAAAKFYAPSDVSGTKGMRKEYIRSTPSWRKEGPRRDAVFAVKDKGETGMRGLYVLRVILLFSFDCDGGSVPCALVEWFSPVYDVPDPETGMWIVEAALLRSGKRERTVVHLNTLIRCAHLLPVFDEEPLPFAFHHTYTLDCFRTFFVNKFADHHAHEIAF</sequence>
<feature type="domain" description="C2H2-type" evidence="3">
    <location>
        <begin position="20"/>
        <end position="50"/>
    </location>
</feature>
<feature type="region of interest" description="Disordered" evidence="2">
    <location>
        <begin position="29"/>
        <end position="66"/>
    </location>
</feature>
<dbReference type="Proteomes" id="UP000320762">
    <property type="component" value="Unassembled WGS sequence"/>
</dbReference>